<accession>A0A183TT24</accession>
<evidence type="ECO:0000313" key="3">
    <source>
        <dbReference type="Proteomes" id="UP000275846"/>
    </source>
</evidence>
<organism evidence="4">
    <name type="scientific">Schistocephalus solidus</name>
    <name type="common">Tapeworm</name>
    <dbReference type="NCBI Taxonomy" id="70667"/>
    <lineage>
        <taxon>Eukaryota</taxon>
        <taxon>Metazoa</taxon>
        <taxon>Spiralia</taxon>
        <taxon>Lophotrochozoa</taxon>
        <taxon>Platyhelminthes</taxon>
        <taxon>Cestoda</taxon>
        <taxon>Eucestoda</taxon>
        <taxon>Diphyllobothriidea</taxon>
        <taxon>Diphyllobothriidae</taxon>
        <taxon>Schistocephalus</taxon>
    </lineage>
</organism>
<name>A0A183TT24_SCHSO</name>
<reference evidence="4" key="1">
    <citation type="submission" date="2016-06" db="UniProtKB">
        <authorList>
            <consortium name="WormBaseParasite"/>
        </authorList>
    </citation>
    <scope>IDENTIFICATION</scope>
</reference>
<evidence type="ECO:0000313" key="4">
    <source>
        <dbReference type="WBParaSite" id="SSLN_0002035401-mRNA-1"/>
    </source>
</evidence>
<proteinExistence type="predicted"/>
<evidence type="ECO:0000313" key="2">
    <source>
        <dbReference type="EMBL" id="VDM06008.1"/>
    </source>
</evidence>
<feature type="region of interest" description="Disordered" evidence="1">
    <location>
        <begin position="1"/>
        <end position="90"/>
    </location>
</feature>
<gene>
    <name evidence="2" type="ORF">SSLN_LOCUS19622</name>
</gene>
<feature type="compositionally biased region" description="Polar residues" evidence="1">
    <location>
        <begin position="32"/>
        <end position="44"/>
    </location>
</feature>
<sequence>MKWRNFHQQKPLDGAELQSPSQRTTEEAPGSQDDNGSSPANNGSPAILSPAIPSGCDQLKRDVEGENSDSTPGGVLERQHTSAKVDSSAPETNELLSTWIRDSSSGPDLNNFHLSNEQLCARALWS</sequence>
<dbReference type="WBParaSite" id="SSLN_0002035401-mRNA-1">
    <property type="protein sequence ID" value="SSLN_0002035401-mRNA-1"/>
    <property type="gene ID" value="SSLN_0002035401"/>
</dbReference>
<dbReference type="Proteomes" id="UP000275846">
    <property type="component" value="Unassembled WGS sequence"/>
</dbReference>
<protein>
    <submittedName>
        <fullName evidence="4">ICA69 domain-containing protein</fullName>
    </submittedName>
</protein>
<dbReference type="OrthoDB" id="10374506at2759"/>
<evidence type="ECO:0000256" key="1">
    <source>
        <dbReference type="SAM" id="MobiDB-lite"/>
    </source>
</evidence>
<reference evidence="2 3" key="2">
    <citation type="submission" date="2018-11" db="EMBL/GenBank/DDBJ databases">
        <authorList>
            <consortium name="Pathogen Informatics"/>
        </authorList>
    </citation>
    <scope>NUCLEOTIDE SEQUENCE [LARGE SCALE GENOMIC DNA]</scope>
    <source>
        <strain evidence="2 3">NST_G2</strain>
    </source>
</reference>
<dbReference type="EMBL" id="UYSU01048390">
    <property type="protein sequence ID" value="VDM06008.1"/>
    <property type="molecule type" value="Genomic_DNA"/>
</dbReference>
<dbReference type="AlphaFoldDB" id="A0A183TT24"/>
<keyword evidence="3" id="KW-1185">Reference proteome</keyword>